<organism evidence="1 2">
    <name type="scientific">Coccidioides posadasii RMSCC 3488</name>
    <dbReference type="NCBI Taxonomy" id="454284"/>
    <lineage>
        <taxon>Eukaryota</taxon>
        <taxon>Fungi</taxon>
        <taxon>Dikarya</taxon>
        <taxon>Ascomycota</taxon>
        <taxon>Pezizomycotina</taxon>
        <taxon>Eurotiomycetes</taxon>
        <taxon>Eurotiomycetidae</taxon>
        <taxon>Onygenales</taxon>
        <taxon>Onygenaceae</taxon>
        <taxon>Coccidioides</taxon>
    </lineage>
</organism>
<name>A0A0J6F465_COCPO</name>
<gene>
    <name evidence="1" type="ORF">CPAG_00108</name>
</gene>
<dbReference type="AlphaFoldDB" id="A0A0J6F465"/>
<sequence length="142" mass="15881">MNPFVATTIIALSLKPFRELVRSAGNTRLRSYHFCLHSDAHNTGLLHGAKIAKGHLRNVLGGNLQACHGVAIGPWEETGRRRIITFGYANFRIWGKLGAKAGAIWDLRISHMVRDQCQKSVRTVGGFVSMFAKKKQKQKQKK</sequence>
<reference evidence="2" key="3">
    <citation type="journal article" date="2010" name="Genome Res.">
        <title>Population genomic sequencing of Coccidioides fungi reveals recent hybridization and transposon control.</title>
        <authorList>
            <person name="Neafsey D.E."/>
            <person name="Barker B.M."/>
            <person name="Sharpton T.J."/>
            <person name="Stajich J.E."/>
            <person name="Park D.J."/>
            <person name="Whiston E."/>
            <person name="Hung C.-Y."/>
            <person name="McMahan C."/>
            <person name="White J."/>
            <person name="Sykes S."/>
            <person name="Heiman D."/>
            <person name="Young S."/>
            <person name="Zeng Q."/>
            <person name="Abouelleil A."/>
            <person name="Aftuck L."/>
            <person name="Bessette D."/>
            <person name="Brown A."/>
            <person name="FitzGerald M."/>
            <person name="Lui A."/>
            <person name="Macdonald J.P."/>
            <person name="Priest M."/>
            <person name="Orbach M.J."/>
            <person name="Galgiani J.N."/>
            <person name="Kirkland T.N."/>
            <person name="Cole G.T."/>
            <person name="Birren B.W."/>
            <person name="Henn M.R."/>
            <person name="Taylor J.W."/>
            <person name="Rounsley S.D."/>
        </authorList>
    </citation>
    <scope>NUCLEOTIDE SEQUENCE [LARGE SCALE GENOMIC DNA]</scope>
    <source>
        <strain evidence="2">RMSCC 3488</strain>
    </source>
</reference>
<dbReference type="VEuPathDB" id="FungiDB:CPAG_00108"/>
<evidence type="ECO:0000313" key="1">
    <source>
        <dbReference type="EMBL" id="KMM63754.1"/>
    </source>
</evidence>
<reference evidence="1 2" key="1">
    <citation type="submission" date="2007-06" db="EMBL/GenBank/DDBJ databases">
        <title>The Genome Sequence of Coccidioides posadasii RMSCC_3488.</title>
        <authorList>
            <consortium name="Coccidioides Genome Resources Consortium"/>
            <consortium name="The Broad Institute Genome Sequencing Platform"/>
            <person name="Henn M.R."/>
            <person name="Sykes S."/>
            <person name="Young S."/>
            <person name="Jaffe D."/>
            <person name="Berlin A."/>
            <person name="Alvarez P."/>
            <person name="Butler J."/>
            <person name="Gnerre S."/>
            <person name="Grabherr M."/>
            <person name="Mauceli E."/>
            <person name="Brockman W."/>
            <person name="Kodira C."/>
            <person name="Alvarado L."/>
            <person name="Zeng Q."/>
            <person name="Crawford M."/>
            <person name="Antoine C."/>
            <person name="Devon K."/>
            <person name="Galgiani J."/>
            <person name="Orsborn K."/>
            <person name="Lewis M.L."/>
            <person name="Nusbaum C."/>
            <person name="Galagan J."/>
            <person name="Birren B."/>
        </authorList>
    </citation>
    <scope>NUCLEOTIDE SEQUENCE [LARGE SCALE GENOMIC DNA]</scope>
    <source>
        <strain evidence="1 2">RMSCC 3488</strain>
    </source>
</reference>
<dbReference type="Proteomes" id="UP000054567">
    <property type="component" value="Unassembled WGS sequence"/>
</dbReference>
<reference evidence="2" key="2">
    <citation type="journal article" date="2009" name="Genome Res.">
        <title>Comparative genomic analyses of the human fungal pathogens Coccidioides and their relatives.</title>
        <authorList>
            <person name="Sharpton T.J."/>
            <person name="Stajich J.E."/>
            <person name="Rounsley S.D."/>
            <person name="Gardner M.J."/>
            <person name="Wortman J.R."/>
            <person name="Jordar V.S."/>
            <person name="Maiti R."/>
            <person name="Kodira C.D."/>
            <person name="Neafsey D.E."/>
            <person name="Zeng Q."/>
            <person name="Hung C.-Y."/>
            <person name="McMahan C."/>
            <person name="Muszewska A."/>
            <person name="Grynberg M."/>
            <person name="Mandel M.A."/>
            <person name="Kellner E.M."/>
            <person name="Barker B.M."/>
            <person name="Galgiani J.N."/>
            <person name="Orbach M.J."/>
            <person name="Kirkland T.N."/>
            <person name="Cole G.T."/>
            <person name="Henn M.R."/>
            <person name="Birren B.W."/>
            <person name="Taylor J.W."/>
        </authorList>
    </citation>
    <scope>NUCLEOTIDE SEQUENCE [LARGE SCALE GENOMIC DNA]</scope>
    <source>
        <strain evidence="2">RMSCC 3488</strain>
    </source>
</reference>
<evidence type="ECO:0000313" key="2">
    <source>
        <dbReference type="Proteomes" id="UP000054567"/>
    </source>
</evidence>
<protein>
    <submittedName>
        <fullName evidence="1">Uncharacterized protein</fullName>
    </submittedName>
</protein>
<accession>A0A0J6F465</accession>
<proteinExistence type="predicted"/>
<dbReference type="EMBL" id="DS268109">
    <property type="protein sequence ID" value="KMM63754.1"/>
    <property type="molecule type" value="Genomic_DNA"/>
</dbReference>